<keyword evidence="9" id="KW-1185">Reference proteome</keyword>
<dbReference type="Gene3D" id="3.40.50.150">
    <property type="entry name" value="Vaccinia Virus protein VP39"/>
    <property type="match status" value="1"/>
</dbReference>
<evidence type="ECO:0000259" key="7">
    <source>
        <dbReference type="Pfam" id="PF17827"/>
    </source>
</evidence>
<dbReference type="AlphaFoldDB" id="A0AAW3ZUJ1"/>
<evidence type="ECO:0000256" key="4">
    <source>
        <dbReference type="ARBA" id="ARBA00022691"/>
    </source>
</evidence>
<dbReference type="EC" id="2.1.1.297" evidence="1"/>
<dbReference type="CDD" id="cd02440">
    <property type="entry name" value="AdoMet_MTases"/>
    <property type="match status" value="1"/>
</dbReference>
<dbReference type="PANTHER" id="PTHR18895">
    <property type="entry name" value="HEMK METHYLTRANSFERASE"/>
    <property type="match status" value="1"/>
</dbReference>
<dbReference type="InterPro" id="IPR040758">
    <property type="entry name" value="PrmC_N"/>
</dbReference>
<dbReference type="Proteomes" id="UP000650616">
    <property type="component" value="Unassembled WGS sequence"/>
</dbReference>
<dbReference type="Gene3D" id="1.10.8.10">
    <property type="entry name" value="DNA helicase RuvA subunit, C-terminal domain"/>
    <property type="match status" value="1"/>
</dbReference>
<evidence type="ECO:0000256" key="3">
    <source>
        <dbReference type="ARBA" id="ARBA00022679"/>
    </source>
</evidence>
<dbReference type="GO" id="GO:0032259">
    <property type="term" value="P:methylation"/>
    <property type="evidence" value="ECO:0007669"/>
    <property type="project" value="UniProtKB-KW"/>
</dbReference>
<name>A0AAW3ZUJ1_9BACT</name>
<dbReference type="InterPro" id="IPR004556">
    <property type="entry name" value="HemK-like"/>
</dbReference>
<dbReference type="InterPro" id="IPR002052">
    <property type="entry name" value="DNA_methylase_N6_adenine_CS"/>
</dbReference>
<proteinExistence type="predicted"/>
<dbReference type="NCBIfam" id="TIGR03534">
    <property type="entry name" value="RF_mod_PrmC"/>
    <property type="match status" value="1"/>
</dbReference>
<dbReference type="InterPro" id="IPR050320">
    <property type="entry name" value="N5-glutamine_MTase"/>
</dbReference>
<evidence type="ECO:0000259" key="6">
    <source>
        <dbReference type="Pfam" id="PF05175"/>
    </source>
</evidence>
<organism evidence="8 9">
    <name type="scientific">Campylobacter californiensis</name>
    <dbReference type="NCBI Taxonomy" id="1032243"/>
    <lineage>
        <taxon>Bacteria</taxon>
        <taxon>Pseudomonadati</taxon>
        <taxon>Campylobacterota</taxon>
        <taxon>Epsilonproteobacteria</taxon>
        <taxon>Campylobacterales</taxon>
        <taxon>Campylobacteraceae</taxon>
        <taxon>Campylobacter</taxon>
    </lineage>
</organism>
<accession>A0AAW3ZUJ1</accession>
<sequence length="276" mass="30971">MRIEEALVKARSELKIHESGANVARNLMLFHLKVSQNELFLNLKNELQDESGYFALIERFKDGKPLEYITGLASFYSLEFDVLSGVLVPRPETEILVEKVLELSKEFDNPKIAEIGTGSGIISVCLALNLDTSIVATDISEIALKNAKQNALKFNVADKIKFVKTEFLNTVDEKFDIIISNPPYIANDYKLDKWVLNEPKTALFGGEKGDEILKDIVRIASQKGVRYLACEMGYDQKKAMGECLKFYGFSAEFYTDLAGFDRGFVAKNLNKTKGKV</sequence>
<dbReference type="NCBIfam" id="TIGR00536">
    <property type="entry name" value="hemK_fam"/>
    <property type="match status" value="1"/>
</dbReference>
<evidence type="ECO:0000256" key="2">
    <source>
        <dbReference type="ARBA" id="ARBA00022603"/>
    </source>
</evidence>
<gene>
    <name evidence="8" type="primary">prmC</name>
    <name evidence="8" type="ORF">CCAL9337_02375</name>
</gene>
<evidence type="ECO:0000256" key="1">
    <source>
        <dbReference type="ARBA" id="ARBA00012771"/>
    </source>
</evidence>
<keyword evidence="4" id="KW-0949">S-adenosyl-L-methionine</keyword>
<evidence type="ECO:0000313" key="9">
    <source>
        <dbReference type="Proteomes" id="UP000650616"/>
    </source>
</evidence>
<protein>
    <recommendedName>
        <fullName evidence="1">peptide chain release factor N(5)-glutamine methyltransferase</fullName>
        <ecNumber evidence="1">2.1.1.297</ecNumber>
    </recommendedName>
</protein>
<keyword evidence="2 8" id="KW-0489">Methyltransferase</keyword>
<dbReference type="Pfam" id="PF17827">
    <property type="entry name" value="PrmC_N"/>
    <property type="match status" value="1"/>
</dbReference>
<dbReference type="PANTHER" id="PTHR18895:SF74">
    <property type="entry name" value="MTRF1L RELEASE FACTOR GLUTAMINE METHYLTRANSFERASE"/>
    <property type="match status" value="1"/>
</dbReference>
<dbReference type="InterPro" id="IPR019874">
    <property type="entry name" value="RF_methyltr_PrmC"/>
</dbReference>
<feature type="domain" description="Methyltransferase small" evidence="6">
    <location>
        <begin position="93"/>
        <end position="187"/>
    </location>
</feature>
<dbReference type="PROSITE" id="PS00092">
    <property type="entry name" value="N6_MTASE"/>
    <property type="match status" value="1"/>
</dbReference>
<dbReference type="GO" id="GO:0003676">
    <property type="term" value="F:nucleic acid binding"/>
    <property type="evidence" value="ECO:0007669"/>
    <property type="project" value="InterPro"/>
</dbReference>
<keyword evidence="3 8" id="KW-0808">Transferase</keyword>
<dbReference type="SUPFAM" id="SSF53335">
    <property type="entry name" value="S-adenosyl-L-methionine-dependent methyltransferases"/>
    <property type="match status" value="1"/>
</dbReference>
<dbReference type="GO" id="GO:0102559">
    <property type="term" value="F:peptide chain release factor N(5)-glutamine methyltransferase activity"/>
    <property type="evidence" value="ECO:0007669"/>
    <property type="project" value="UniProtKB-EC"/>
</dbReference>
<evidence type="ECO:0000256" key="5">
    <source>
        <dbReference type="ARBA" id="ARBA00048391"/>
    </source>
</evidence>
<dbReference type="InterPro" id="IPR007848">
    <property type="entry name" value="Small_mtfrase_dom"/>
</dbReference>
<dbReference type="InterPro" id="IPR029063">
    <property type="entry name" value="SAM-dependent_MTases_sf"/>
</dbReference>
<comment type="catalytic activity">
    <reaction evidence="5">
        <text>L-glutaminyl-[peptide chain release factor] + S-adenosyl-L-methionine = N(5)-methyl-L-glutaminyl-[peptide chain release factor] + S-adenosyl-L-homocysteine + H(+)</text>
        <dbReference type="Rhea" id="RHEA:42896"/>
        <dbReference type="Rhea" id="RHEA-COMP:10271"/>
        <dbReference type="Rhea" id="RHEA-COMP:10272"/>
        <dbReference type="ChEBI" id="CHEBI:15378"/>
        <dbReference type="ChEBI" id="CHEBI:30011"/>
        <dbReference type="ChEBI" id="CHEBI:57856"/>
        <dbReference type="ChEBI" id="CHEBI:59789"/>
        <dbReference type="ChEBI" id="CHEBI:61891"/>
        <dbReference type="EC" id="2.1.1.297"/>
    </reaction>
</comment>
<comment type="caution">
    <text evidence="8">The sequence shown here is derived from an EMBL/GenBank/DDBJ whole genome shotgun (WGS) entry which is preliminary data.</text>
</comment>
<reference evidence="8 9" key="1">
    <citation type="submission" date="2015-08" db="EMBL/GenBank/DDBJ databases">
        <title>Comparative genomics of the Campylobacter concisus group.</title>
        <authorList>
            <person name="Yee E."/>
            <person name="Chapman M.H."/>
            <person name="Huynh S."/>
            <person name="Bono J.L."/>
            <person name="On S.L."/>
            <person name="St Leger J."/>
            <person name="Foster G."/>
            <person name="Parker C.T."/>
            <person name="Miller W.G."/>
        </authorList>
    </citation>
    <scope>NUCLEOTIDE SEQUENCE [LARGE SCALE GENOMIC DNA]</scope>
    <source>
        <strain evidence="8 9">RM9337</strain>
    </source>
</reference>
<feature type="domain" description="Release factor glutamine methyltransferase N-terminal" evidence="7">
    <location>
        <begin position="5"/>
        <end position="71"/>
    </location>
</feature>
<evidence type="ECO:0000313" key="8">
    <source>
        <dbReference type="EMBL" id="MBE3607576.1"/>
    </source>
</evidence>
<dbReference type="RefSeq" id="WP_170015534.1">
    <property type="nucleotide sequence ID" value="NZ_CP012545.1"/>
</dbReference>
<dbReference type="EMBL" id="LIWG01000002">
    <property type="protein sequence ID" value="MBE3607576.1"/>
    <property type="molecule type" value="Genomic_DNA"/>
</dbReference>
<dbReference type="Pfam" id="PF05175">
    <property type="entry name" value="MTS"/>
    <property type="match status" value="1"/>
</dbReference>